<reference evidence="2" key="3">
    <citation type="journal article" date="2017" name="Nature">
        <title>Genome sequence of the progenitor of the wheat D genome Aegilops tauschii.</title>
        <authorList>
            <person name="Luo M.C."/>
            <person name="Gu Y.Q."/>
            <person name="Puiu D."/>
            <person name="Wang H."/>
            <person name="Twardziok S.O."/>
            <person name="Deal K.R."/>
            <person name="Huo N."/>
            <person name="Zhu T."/>
            <person name="Wang L."/>
            <person name="Wang Y."/>
            <person name="McGuire P.E."/>
            <person name="Liu S."/>
            <person name="Long H."/>
            <person name="Ramasamy R.K."/>
            <person name="Rodriguez J.C."/>
            <person name="Van S.L."/>
            <person name="Yuan L."/>
            <person name="Wang Z."/>
            <person name="Xia Z."/>
            <person name="Xiao L."/>
            <person name="Anderson O.D."/>
            <person name="Ouyang S."/>
            <person name="Liang Y."/>
            <person name="Zimin A.V."/>
            <person name="Pertea G."/>
            <person name="Qi P."/>
            <person name="Bennetzen J.L."/>
            <person name="Dai X."/>
            <person name="Dawson M.W."/>
            <person name="Muller H.G."/>
            <person name="Kugler K."/>
            <person name="Rivarola-Duarte L."/>
            <person name="Spannagl M."/>
            <person name="Mayer K.F.X."/>
            <person name="Lu F.H."/>
            <person name="Bevan M.W."/>
            <person name="Leroy P."/>
            <person name="Li P."/>
            <person name="You F.M."/>
            <person name="Sun Q."/>
            <person name="Liu Z."/>
            <person name="Lyons E."/>
            <person name="Wicker T."/>
            <person name="Salzberg S.L."/>
            <person name="Devos K.M."/>
            <person name="Dvorak J."/>
        </authorList>
    </citation>
    <scope>NUCLEOTIDE SEQUENCE [LARGE SCALE GENOMIC DNA]</scope>
    <source>
        <strain evidence="2">cv. AL8/78</strain>
    </source>
</reference>
<evidence type="ECO:0000256" key="1">
    <source>
        <dbReference type="SAM" id="MobiDB-lite"/>
    </source>
</evidence>
<dbReference type="AlphaFoldDB" id="A0A453Q257"/>
<sequence>GLGWAGPNHHQRKPKGPGARGEGAGLVDGSRAAGAETPHLRREEEQMMVAQPSSSSRPHIWQPVRLRRQIWTGSRPRRAATPRRRLSARGRPSGWSESFSKIQGTASWVSGYMDLFFGHPVVLFVIAL</sequence>
<protein>
    <submittedName>
        <fullName evidence="2">Uncharacterized protein</fullName>
    </submittedName>
</protein>
<feature type="region of interest" description="Disordered" evidence="1">
    <location>
        <begin position="1"/>
        <end position="39"/>
    </location>
</feature>
<reference evidence="3" key="1">
    <citation type="journal article" date="2014" name="Science">
        <title>Ancient hybridizations among the ancestral genomes of bread wheat.</title>
        <authorList>
            <consortium name="International Wheat Genome Sequencing Consortium,"/>
            <person name="Marcussen T."/>
            <person name="Sandve S.R."/>
            <person name="Heier L."/>
            <person name="Spannagl M."/>
            <person name="Pfeifer M."/>
            <person name="Jakobsen K.S."/>
            <person name="Wulff B.B."/>
            <person name="Steuernagel B."/>
            <person name="Mayer K.F."/>
            <person name="Olsen O.A."/>
        </authorList>
    </citation>
    <scope>NUCLEOTIDE SEQUENCE [LARGE SCALE GENOMIC DNA]</scope>
    <source>
        <strain evidence="3">cv. AL8/78</strain>
    </source>
</reference>
<dbReference type="EnsemblPlants" id="AET6Gv20953700.3">
    <property type="protein sequence ID" value="AET6Gv20953700.3"/>
    <property type="gene ID" value="AET6Gv20953700"/>
</dbReference>
<organism evidence="2 3">
    <name type="scientific">Aegilops tauschii subsp. strangulata</name>
    <name type="common">Goatgrass</name>
    <dbReference type="NCBI Taxonomy" id="200361"/>
    <lineage>
        <taxon>Eukaryota</taxon>
        <taxon>Viridiplantae</taxon>
        <taxon>Streptophyta</taxon>
        <taxon>Embryophyta</taxon>
        <taxon>Tracheophyta</taxon>
        <taxon>Spermatophyta</taxon>
        <taxon>Magnoliopsida</taxon>
        <taxon>Liliopsida</taxon>
        <taxon>Poales</taxon>
        <taxon>Poaceae</taxon>
        <taxon>BOP clade</taxon>
        <taxon>Pooideae</taxon>
        <taxon>Triticodae</taxon>
        <taxon>Triticeae</taxon>
        <taxon>Triticinae</taxon>
        <taxon>Aegilops</taxon>
    </lineage>
</organism>
<reference evidence="3" key="2">
    <citation type="journal article" date="2017" name="Nat. Plants">
        <title>The Aegilops tauschii genome reveals multiple impacts of transposons.</title>
        <authorList>
            <person name="Zhao G."/>
            <person name="Zou C."/>
            <person name="Li K."/>
            <person name="Wang K."/>
            <person name="Li T."/>
            <person name="Gao L."/>
            <person name="Zhang X."/>
            <person name="Wang H."/>
            <person name="Yang Z."/>
            <person name="Liu X."/>
            <person name="Jiang W."/>
            <person name="Mao L."/>
            <person name="Kong X."/>
            <person name="Jiao Y."/>
            <person name="Jia J."/>
        </authorList>
    </citation>
    <scope>NUCLEOTIDE SEQUENCE [LARGE SCALE GENOMIC DNA]</scope>
    <source>
        <strain evidence="3">cv. AL8/78</strain>
    </source>
</reference>
<name>A0A453Q257_AEGTS</name>
<proteinExistence type="predicted"/>
<dbReference type="Gramene" id="AET6Gv20953700.3">
    <property type="protein sequence ID" value="AET6Gv20953700.3"/>
    <property type="gene ID" value="AET6Gv20953700"/>
</dbReference>
<feature type="compositionally biased region" description="Basic residues" evidence="1">
    <location>
        <begin position="75"/>
        <end position="88"/>
    </location>
</feature>
<evidence type="ECO:0000313" key="3">
    <source>
        <dbReference type="Proteomes" id="UP000015105"/>
    </source>
</evidence>
<reference evidence="2" key="5">
    <citation type="journal article" date="2021" name="G3 (Bethesda)">
        <title>Aegilops tauschii genome assembly Aet v5.0 features greater sequence contiguity and improved annotation.</title>
        <authorList>
            <person name="Wang L."/>
            <person name="Zhu T."/>
            <person name="Rodriguez J.C."/>
            <person name="Deal K.R."/>
            <person name="Dubcovsky J."/>
            <person name="McGuire P.E."/>
            <person name="Lux T."/>
            <person name="Spannagl M."/>
            <person name="Mayer K.F.X."/>
            <person name="Baldrich P."/>
            <person name="Meyers B.C."/>
            <person name="Huo N."/>
            <person name="Gu Y.Q."/>
            <person name="Zhou H."/>
            <person name="Devos K.M."/>
            <person name="Bennetzen J.L."/>
            <person name="Unver T."/>
            <person name="Budak H."/>
            <person name="Gulick P.J."/>
            <person name="Galiba G."/>
            <person name="Kalapos B."/>
            <person name="Nelson D.R."/>
            <person name="Li P."/>
            <person name="You F.M."/>
            <person name="Luo M.C."/>
            <person name="Dvorak J."/>
        </authorList>
    </citation>
    <scope>NUCLEOTIDE SEQUENCE [LARGE SCALE GENOMIC DNA]</scope>
    <source>
        <strain evidence="2">cv. AL8/78</strain>
    </source>
</reference>
<feature type="region of interest" description="Disordered" evidence="1">
    <location>
        <begin position="74"/>
        <end position="97"/>
    </location>
</feature>
<dbReference type="Proteomes" id="UP000015105">
    <property type="component" value="Chromosome 6D"/>
</dbReference>
<evidence type="ECO:0000313" key="2">
    <source>
        <dbReference type="EnsemblPlants" id="AET6Gv20953700.3"/>
    </source>
</evidence>
<reference evidence="2" key="4">
    <citation type="submission" date="2019-03" db="UniProtKB">
        <authorList>
            <consortium name="EnsemblPlants"/>
        </authorList>
    </citation>
    <scope>IDENTIFICATION</scope>
</reference>
<accession>A0A453Q257</accession>
<keyword evidence="3" id="KW-1185">Reference proteome</keyword>